<protein>
    <recommendedName>
        <fullName evidence="1">FAD dependent oxidoreductase domain-containing protein</fullName>
    </recommendedName>
</protein>
<dbReference type="InterPro" id="IPR036188">
    <property type="entry name" value="FAD/NAD-bd_sf"/>
</dbReference>
<reference evidence="2 3" key="1">
    <citation type="journal article" date="2018" name="MBio">
        <title>Comparative Genomics Reveals the Core Gene Toolbox for the Fungus-Insect Symbiosis.</title>
        <authorList>
            <person name="Wang Y."/>
            <person name="Stata M."/>
            <person name="Wang W."/>
            <person name="Stajich J.E."/>
            <person name="White M.M."/>
            <person name="Moncalvo J.M."/>
        </authorList>
    </citation>
    <scope>NUCLEOTIDE SEQUENCE [LARGE SCALE GENOMIC DNA]</scope>
    <source>
        <strain evidence="2 3">SC-DP-2</strain>
    </source>
</reference>
<dbReference type="GO" id="GO:0005737">
    <property type="term" value="C:cytoplasm"/>
    <property type="evidence" value="ECO:0007669"/>
    <property type="project" value="TreeGrafter"/>
</dbReference>
<evidence type="ECO:0000259" key="1">
    <source>
        <dbReference type="Pfam" id="PF01266"/>
    </source>
</evidence>
<dbReference type="STRING" id="133381.A0A2T9ZKU0"/>
<dbReference type="PANTHER" id="PTHR13847">
    <property type="entry name" value="SARCOSINE DEHYDROGENASE-RELATED"/>
    <property type="match status" value="1"/>
</dbReference>
<dbReference type="Gene3D" id="3.30.9.10">
    <property type="entry name" value="D-Amino Acid Oxidase, subunit A, domain 2"/>
    <property type="match status" value="1"/>
</dbReference>
<dbReference type="PANTHER" id="PTHR13847:SF260">
    <property type="entry name" value="FAD DEPENDENT OXIDOREDUCTASE DOMAIN-CONTAINING PROTEIN"/>
    <property type="match status" value="1"/>
</dbReference>
<sequence length="542" mass="60160">MIDFKDPGLPSQNPTRSVWLDQNPLKNFRTTPNLPQFSDIVVIGSGLSGTSIAYHLVVDENTKLKGNALTGNQTNPTVTLLEAREACGGATGRNGGHIIPDNHRGFLLDSQIYSGRAMEAAAVRIFEQIGMNEIVQLVKDLNIECELRTSGNIEVYTTEAEYNEALESIKQSKNWGISPLKILSKEEMKRMLGTDEYVGAIQIPAGQLYPARIVWHLLRLSINKGLKFYTHTPVSKVRPATPDEIASLKASSIQISQNEPIWCVESLQGEKILTRDVAHATNAYAAHLLPQFRSKVFPVRAQIISTNGKNTPKLWPYGLSLRDGLEYAMKRDYPNGRLIYGGFRTASDTLEVDNANDAEINPKLSAALRESLKSEVFASMHNKPSTYHDVREWTGIMGFSDDDAPYVGQLYNKDGTPVSGQWTLVGLSAHGMPRCFRCGREVARRVSEKYMSSSEISARKANQGKSVSPQQFSARLLSLARFPNNPEKIVFPSTWAGNGANNLDEWDFPLPKSFISTPERFSSTHTLGWAHRTILPPKKSNL</sequence>
<keyword evidence="3" id="KW-1185">Reference proteome</keyword>
<comment type="caution">
    <text evidence="2">The sequence shown here is derived from an EMBL/GenBank/DDBJ whole genome shotgun (WGS) entry which is preliminary data.</text>
</comment>
<dbReference type="SUPFAM" id="SSF51905">
    <property type="entry name" value="FAD/NAD(P)-binding domain"/>
    <property type="match status" value="1"/>
</dbReference>
<dbReference type="AlphaFoldDB" id="A0A2T9ZKU0"/>
<gene>
    <name evidence="2" type="ORF">BB560_000270</name>
</gene>
<dbReference type="Proteomes" id="UP000245609">
    <property type="component" value="Unassembled WGS sequence"/>
</dbReference>
<dbReference type="EMBL" id="MBFS01000026">
    <property type="protein sequence ID" value="PVV05223.1"/>
    <property type="molecule type" value="Genomic_DNA"/>
</dbReference>
<proteinExistence type="predicted"/>
<evidence type="ECO:0000313" key="2">
    <source>
        <dbReference type="EMBL" id="PVV05223.1"/>
    </source>
</evidence>
<accession>A0A2T9ZKU0</accession>
<dbReference type="InterPro" id="IPR006076">
    <property type="entry name" value="FAD-dep_OxRdtase"/>
</dbReference>
<evidence type="ECO:0000313" key="3">
    <source>
        <dbReference type="Proteomes" id="UP000245609"/>
    </source>
</evidence>
<organism evidence="2 3">
    <name type="scientific">Smittium megazygosporum</name>
    <dbReference type="NCBI Taxonomy" id="133381"/>
    <lineage>
        <taxon>Eukaryota</taxon>
        <taxon>Fungi</taxon>
        <taxon>Fungi incertae sedis</taxon>
        <taxon>Zoopagomycota</taxon>
        <taxon>Kickxellomycotina</taxon>
        <taxon>Harpellomycetes</taxon>
        <taxon>Harpellales</taxon>
        <taxon>Legeriomycetaceae</taxon>
        <taxon>Smittium</taxon>
    </lineage>
</organism>
<dbReference type="Pfam" id="PF01266">
    <property type="entry name" value="DAO"/>
    <property type="match status" value="1"/>
</dbReference>
<feature type="domain" description="FAD dependent oxidoreductase" evidence="1">
    <location>
        <begin position="39"/>
        <end position="445"/>
    </location>
</feature>
<dbReference type="OrthoDB" id="429143at2759"/>
<name>A0A2T9ZKU0_9FUNG</name>
<dbReference type="Gene3D" id="3.50.50.60">
    <property type="entry name" value="FAD/NAD(P)-binding domain"/>
    <property type="match status" value="1"/>
</dbReference>